<evidence type="ECO:0000313" key="2">
    <source>
        <dbReference type="EMBL" id="EPD33472.1"/>
    </source>
</evidence>
<gene>
    <name evidence="2" type="ORF">HMPREF9306_01012</name>
</gene>
<keyword evidence="3" id="KW-1185">Reference proteome</keyword>
<dbReference type="STRING" id="883161.HMPREF9306_01012"/>
<dbReference type="PATRIC" id="fig|883161.3.peg.1010"/>
<dbReference type="HOGENOM" id="CLU_069776_1_1_11"/>
<dbReference type="RefSeq" id="WP_016455846.1">
    <property type="nucleotide sequence ID" value="NZ_KE150269.1"/>
</dbReference>
<sequence>MFGRKKRKGAEQDEVEETTKAPARAAEDPWEKLDASKDWREDGPFDISEVDLDADDVERLDFGALIFTPFEGMGMQLQINQQTNSVQAVLVNSGQSAIEVALFAAPSQSSLMRQVRDDMIRSTEQSGGEVTLAEGPFGTEIRRVLPLQDKDGKRAYHISRTWFAEGPGWLLRGVLMGQAGMAKNLEGPAELLYEFFSNIVVNRDESPHVPGHVIEMEIPEQIGITKQQ</sequence>
<dbReference type="Proteomes" id="UP000014417">
    <property type="component" value="Unassembled WGS sequence"/>
</dbReference>
<protein>
    <recommendedName>
        <fullName evidence="4">DUF3710 domain-containing protein</fullName>
    </recommendedName>
</protein>
<reference evidence="2 3" key="1">
    <citation type="submission" date="2013-04" db="EMBL/GenBank/DDBJ databases">
        <title>The Genome Sequence of Propionimicrobium lymphophilum ACS-093-V-SCH5.</title>
        <authorList>
            <consortium name="The Broad Institute Genomics Platform"/>
            <person name="Earl A."/>
            <person name="Ward D."/>
            <person name="Feldgarden M."/>
            <person name="Gevers D."/>
            <person name="Saerens B."/>
            <person name="Vaneechoutte M."/>
            <person name="Walker B."/>
            <person name="Young S."/>
            <person name="Zeng Q."/>
            <person name="Gargeya S."/>
            <person name="Fitzgerald M."/>
            <person name="Haas B."/>
            <person name="Abouelleil A."/>
            <person name="Allen A.W."/>
            <person name="Alvarado L."/>
            <person name="Arachchi H.M."/>
            <person name="Berlin A.M."/>
            <person name="Chapman S.B."/>
            <person name="Gainer-Dewar J."/>
            <person name="Goldberg J."/>
            <person name="Griggs A."/>
            <person name="Gujja S."/>
            <person name="Hansen M."/>
            <person name="Howarth C."/>
            <person name="Imamovic A."/>
            <person name="Ireland A."/>
            <person name="Larimer J."/>
            <person name="McCowan C."/>
            <person name="Murphy C."/>
            <person name="Pearson M."/>
            <person name="Poon T.W."/>
            <person name="Priest M."/>
            <person name="Roberts A."/>
            <person name="Saif S."/>
            <person name="Shea T."/>
            <person name="Sisk P."/>
            <person name="Sykes S."/>
            <person name="Wortman J."/>
            <person name="Nusbaum C."/>
            <person name="Birren B."/>
        </authorList>
    </citation>
    <scope>NUCLEOTIDE SEQUENCE [LARGE SCALE GENOMIC DNA]</scope>
    <source>
        <strain evidence="2 3">ACS-093-V-SCH5</strain>
    </source>
</reference>
<comment type="caution">
    <text evidence="2">The sequence shown here is derived from an EMBL/GenBank/DDBJ whole genome shotgun (WGS) entry which is preliminary data.</text>
</comment>
<proteinExistence type="predicted"/>
<feature type="compositionally biased region" description="Basic and acidic residues" evidence="1">
    <location>
        <begin position="25"/>
        <end position="41"/>
    </location>
</feature>
<evidence type="ECO:0000313" key="3">
    <source>
        <dbReference type="Proteomes" id="UP000014417"/>
    </source>
</evidence>
<accession>S2WLE1</accession>
<dbReference type="EMBL" id="AGZR01000005">
    <property type="protein sequence ID" value="EPD33472.1"/>
    <property type="molecule type" value="Genomic_DNA"/>
</dbReference>
<dbReference type="InterPro" id="IPR022183">
    <property type="entry name" value="DUF3710"/>
</dbReference>
<name>S2WLE1_9ACTN</name>
<feature type="region of interest" description="Disordered" evidence="1">
    <location>
        <begin position="1"/>
        <end position="41"/>
    </location>
</feature>
<evidence type="ECO:0000256" key="1">
    <source>
        <dbReference type="SAM" id="MobiDB-lite"/>
    </source>
</evidence>
<dbReference type="Pfam" id="PF12502">
    <property type="entry name" value="DUF3710"/>
    <property type="match status" value="1"/>
</dbReference>
<evidence type="ECO:0008006" key="4">
    <source>
        <dbReference type="Google" id="ProtNLM"/>
    </source>
</evidence>
<organism evidence="2 3">
    <name type="scientific">Propionimicrobium lymphophilum ACS-093-V-SCH5</name>
    <dbReference type="NCBI Taxonomy" id="883161"/>
    <lineage>
        <taxon>Bacteria</taxon>
        <taxon>Bacillati</taxon>
        <taxon>Actinomycetota</taxon>
        <taxon>Actinomycetes</taxon>
        <taxon>Propionibacteriales</taxon>
        <taxon>Propionibacteriaceae</taxon>
        <taxon>Propionimicrobium</taxon>
    </lineage>
</organism>
<dbReference type="AlphaFoldDB" id="S2WLE1"/>